<organism evidence="3">
    <name type="scientific">Spironucleus salmonicida</name>
    <dbReference type="NCBI Taxonomy" id="348837"/>
    <lineage>
        <taxon>Eukaryota</taxon>
        <taxon>Metamonada</taxon>
        <taxon>Diplomonadida</taxon>
        <taxon>Hexamitidae</taxon>
        <taxon>Hexamitinae</taxon>
        <taxon>Spironucleus</taxon>
    </lineage>
</organism>
<evidence type="ECO:0000313" key="5">
    <source>
        <dbReference type="Proteomes" id="UP000018208"/>
    </source>
</evidence>
<evidence type="ECO:0000313" key="4">
    <source>
        <dbReference type="EMBL" id="KAH0573988.1"/>
    </source>
</evidence>
<reference evidence="3 4" key="1">
    <citation type="journal article" date="2014" name="PLoS Genet.">
        <title>The Genome of Spironucleus salmonicida Highlights a Fish Pathogen Adapted to Fluctuating Environments.</title>
        <authorList>
            <person name="Xu F."/>
            <person name="Jerlstrom-Hultqvist J."/>
            <person name="Einarsson E."/>
            <person name="Astvaldsson A."/>
            <person name="Svard S.G."/>
            <person name="Andersson J.O."/>
        </authorList>
    </citation>
    <scope>NUCLEOTIDE SEQUENCE</scope>
    <source>
        <strain evidence="4">ATCC 50377</strain>
    </source>
</reference>
<gene>
    <name evidence="3" type="ORF">SS50377_11519</name>
    <name evidence="4" type="ORF">SS50377_23923</name>
</gene>
<dbReference type="EMBL" id="AUWU02000004">
    <property type="protein sequence ID" value="KAH0573988.1"/>
    <property type="molecule type" value="Genomic_DNA"/>
</dbReference>
<name>V6LUL4_9EUKA</name>
<dbReference type="VEuPathDB" id="GiardiaDB:SS50377_23923"/>
<evidence type="ECO:0000256" key="2">
    <source>
        <dbReference type="SAM" id="MobiDB-lite"/>
    </source>
</evidence>
<dbReference type="EMBL" id="KI545993">
    <property type="protein sequence ID" value="EST48317.1"/>
    <property type="molecule type" value="Genomic_DNA"/>
</dbReference>
<dbReference type="AlphaFoldDB" id="V6LUL4"/>
<accession>V6LUL4</accession>
<sequence>MLQFPRIEILRAELQLLQPQQLEKNTIINIQTEAKRLYKLIPYIVINNTKLSSVCEYKELKSAFNNSCNEKHLFRNFCQLNYNSDFHFFLIQFIVDNYQYNNEIIALQTVEQFQTHFIVKQQNQVNRKLSFCVIMVFAEILDIKIYDENALLTGNFQPLNLQIPEVISVPPRQEPQILQQQSFSSGQPISQNNLCDDCCQNCSLLNAEILNLKLVQNELRNRLQGEINSLKNIISINQLKGTQAQNAEKAEAQPRSPLPQNTGNEKMKQKVIEFQSEIYSLKAELELHKNQLSESNQKLQEQSQKYTIIEREKAILDTQFQQFKTRTTDQVLKLEGLVNRQNSSLDALKSKPRAGQISEVAQYIINDLEDQLITLKCGK</sequence>
<dbReference type="Proteomes" id="UP000018208">
    <property type="component" value="Unassembled WGS sequence"/>
</dbReference>
<evidence type="ECO:0000256" key="1">
    <source>
        <dbReference type="SAM" id="Coils"/>
    </source>
</evidence>
<keyword evidence="5" id="KW-1185">Reference proteome</keyword>
<feature type="coiled-coil region" evidence="1">
    <location>
        <begin position="264"/>
        <end position="312"/>
    </location>
</feature>
<proteinExistence type="predicted"/>
<protein>
    <submittedName>
        <fullName evidence="3">Uncharacterized protein</fullName>
    </submittedName>
</protein>
<evidence type="ECO:0000313" key="3">
    <source>
        <dbReference type="EMBL" id="EST48317.1"/>
    </source>
</evidence>
<feature type="region of interest" description="Disordered" evidence="2">
    <location>
        <begin position="245"/>
        <end position="264"/>
    </location>
</feature>
<keyword evidence="1" id="KW-0175">Coiled coil</keyword>
<reference evidence="4" key="2">
    <citation type="submission" date="2020-12" db="EMBL/GenBank/DDBJ databases">
        <title>New Spironucleus salmonicida genome in near-complete chromosomes.</title>
        <authorList>
            <person name="Xu F."/>
            <person name="Kurt Z."/>
            <person name="Jimenez-Gonzalez A."/>
            <person name="Astvaldsson A."/>
            <person name="Andersson J.O."/>
            <person name="Svard S.G."/>
        </authorList>
    </citation>
    <scope>NUCLEOTIDE SEQUENCE</scope>
    <source>
        <strain evidence="4">ATCC 50377</strain>
    </source>
</reference>